<reference evidence="5 6" key="1">
    <citation type="journal article" date="2016" name="Nat. Commun.">
        <title>Thousands of microbial genomes shed light on interconnected biogeochemical processes in an aquifer system.</title>
        <authorList>
            <person name="Anantharaman K."/>
            <person name="Brown C.T."/>
            <person name="Hug L.A."/>
            <person name="Sharon I."/>
            <person name="Castelle C.J."/>
            <person name="Probst A.J."/>
            <person name="Thomas B.C."/>
            <person name="Singh A."/>
            <person name="Wilkins M.J."/>
            <person name="Karaoz U."/>
            <person name="Brodie E.L."/>
            <person name="Williams K.H."/>
            <person name="Hubbard S.S."/>
            <person name="Banfield J.F."/>
        </authorList>
    </citation>
    <scope>NUCLEOTIDE SEQUENCE [LARGE SCALE GENOMIC DNA]</scope>
</reference>
<name>A0A1F7UTZ5_9BACT</name>
<comment type="caution">
    <text evidence="5">The sequence shown here is derived from an EMBL/GenBank/DDBJ whole genome shotgun (WGS) entry which is preliminary data.</text>
</comment>
<feature type="domain" description="Cell envelope-related transcriptional attenuator" evidence="3">
    <location>
        <begin position="105"/>
        <end position="264"/>
    </location>
</feature>
<dbReference type="Pfam" id="PF13399">
    <property type="entry name" value="LytR_C"/>
    <property type="match status" value="1"/>
</dbReference>
<evidence type="ECO:0000313" key="6">
    <source>
        <dbReference type="Proteomes" id="UP000176846"/>
    </source>
</evidence>
<evidence type="ECO:0008006" key="7">
    <source>
        <dbReference type="Google" id="ProtNLM"/>
    </source>
</evidence>
<dbReference type="Gene3D" id="3.40.630.190">
    <property type="entry name" value="LCP protein"/>
    <property type="match status" value="1"/>
</dbReference>
<organism evidence="5 6">
    <name type="scientific">Candidatus Uhrbacteria bacterium RIFCSPLOWO2_01_FULL_47_25</name>
    <dbReference type="NCBI Taxonomy" id="1802402"/>
    <lineage>
        <taxon>Bacteria</taxon>
        <taxon>Candidatus Uhriibacteriota</taxon>
    </lineage>
</organism>
<sequence length="486" mass="52925">MTQPKINLLNPETPIGPQAITKPRQRHRGVIVAVFISIAIGTLFVTNIVIPGVKLSQNFGVKGFWEQLKHLTFSRDRELIGQDSDRINILLLGIGGPGHDGPYLTDTIIVASVQPSTGRAALMSIPRDLSVPYPDGSWRRINEAYSIGETQMNEQGGTFAAQTFSTVLGIKIPYYAVIDFNGFKKVIDELSGVYVMIERSFTDRSFPTMDEKVQTVSFTAGWQWLAGERALQFARSRHGDNNEGSDFARAKRQQKVLLAIKDRIFSSKVLLNPLTLNRLAEGLGENLQTNMEPWEIITLYSLTSKINAERIVRTSLDANPEGLLVPVIGENGAYLLQPKGGDFGLMQRLAQNIFSEPEAALEPARIEVQNGTTLPGLAAEAAEKLERLGFTVTNVRNAENRPVNETTVYDLTNGAKPSSLATVRVLFNAKVASAVPSWLAPSAATIDPVVGELPAAPTPQGNADFIIIIGADSATAVTSSRPQTYN</sequence>
<dbReference type="Pfam" id="PF03816">
    <property type="entry name" value="LytR_cpsA_psr"/>
    <property type="match status" value="1"/>
</dbReference>
<keyword evidence="2" id="KW-0472">Membrane</keyword>
<keyword evidence="2" id="KW-1133">Transmembrane helix</keyword>
<evidence type="ECO:0000256" key="1">
    <source>
        <dbReference type="ARBA" id="ARBA00006068"/>
    </source>
</evidence>
<dbReference type="Gene3D" id="3.30.70.2390">
    <property type="match status" value="1"/>
</dbReference>
<dbReference type="PANTHER" id="PTHR33392">
    <property type="entry name" value="POLYISOPRENYL-TEICHOIC ACID--PEPTIDOGLYCAN TEICHOIC ACID TRANSFERASE TAGU"/>
    <property type="match status" value="1"/>
</dbReference>
<gene>
    <name evidence="5" type="ORF">A2936_04925</name>
</gene>
<feature type="transmembrane region" description="Helical" evidence="2">
    <location>
        <begin position="30"/>
        <end position="50"/>
    </location>
</feature>
<dbReference type="NCBIfam" id="TIGR00350">
    <property type="entry name" value="lytR_cpsA_psr"/>
    <property type="match status" value="1"/>
</dbReference>
<evidence type="ECO:0000256" key="2">
    <source>
        <dbReference type="SAM" id="Phobius"/>
    </source>
</evidence>
<accession>A0A1F7UTZ5</accession>
<evidence type="ECO:0000259" key="4">
    <source>
        <dbReference type="Pfam" id="PF13399"/>
    </source>
</evidence>
<dbReference type="PANTHER" id="PTHR33392:SF6">
    <property type="entry name" value="POLYISOPRENYL-TEICHOIC ACID--PEPTIDOGLYCAN TEICHOIC ACID TRANSFERASE TAGU"/>
    <property type="match status" value="1"/>
</dbReference>
<dbReference type="InterPro" id="IPR027381">
    <property type="entry name" value="LytR/CpsA/Psr_C"/>
</dbReference>
<dbReference type="Proteomes" id="UP000176846">
    <property type="component" value="Unassembled WGS sequence"/>
</dbReference>
<evidence type="ECO:0000259" key="3">
    <source>
        <dbReference type="Pfam" id="PF03816"/>
    </source>
</evidence>
<dbReference type="EMBL" id="MGEK01000025">
    <property type="protein sequence ID" value="OGL81735.1"/>
    <property type="molecule type" value="Genomic_DNA"/>
</dbReference>
<proteinExistence type="inferred from homology"/>
<evidence type="ECO:0000313" key="5">
    <source>
        <dbReference type="EMBL" id="OGL81735.1"/>
    </source>
</evidence>
<comment type="similarity">
    <text evidence="1">Belongs to the LytR/CpsA/Psr (LCP) family.</text>
</comment>
<protein>
    <recommendedName>
        <fullName evidence="7">Cell envelope-related transcriptional attenuator domain-containing protein</fullName>
    </recommendedName>
</protein>
<feature type="domain" description="LytR/CpsA/Psr regulator C-terminal" evidence="4">
    <location>
        <begin position="365"/>
        <end position="427"/>
    </location>
</feature>
<dbReference type="AlphaFoldDB" id="A0A1F7UTZ5"/>
<keyword evidence="2" id="KW-0812">Transmembrane</keyword>
<dbReference type="InterPro" id="IPR004474">
    <property type="entry name" value="LytR_CpsA_psr"/>
</dbReference>
<dbReference type="InterPro" id="IPR050922">
    <property type="entry name" value="LytR/CpsA/Psr_CW_biosynth"/>
</dbReference>